<name>A0A1X7UAV2_AMPQE</name>
<proteinExistence type="predicted"/>
<evidence type="ECO:0000313" key="1">
    <source>
        <dbReference type="EnsemblMetazoa" id="Aqu2.1.24591_001"/>
    </source>
</evidence>
<dbReference type="EnsemblMetazoa" id="Aqu2.1.24591_001">
    <property type="protein sequence ID" value="Aqu2.1.24591_001"/>
    <property type="gene ID" value="Aqu2.1.24591"/>
</dbReference>
<protein>
    <submittedName>
        <fullName evidence="1">Uncharacterized protein</fullName>
    </submittedName>
</protein>
<sequence length="212" mass="23829">ICKKLFLFVYSIRNGTYKNLRRHFLQNGIKPRVHGNTGRIPCHAVSVEGIKDVVAFLENYAEDYTILLPGRIPGVRDYGKAKLLPSSVSRHKVYRQINLFKGPTCANRVSKSKRIKCAFDHKTYGSGNFFAEEKVISAAFAFRSTIKVNKIATIEPGAEIYAEIEAFPYARTAEGGGAYRESNRTDGHLYFSDMAYPPLLLPKAMNILTEVM</sequence>
<organism evidence="1">
    <name type="scientific">Amphimedon queenslandica</name>
    <name type="common">Sponge</name>
    <dbReference type="NCBI Taxonomy" id="400682"/>
    <lineage>
        <taxon>Eukaryota</taxon>
        <taxon>Metazoa</taxon>
        <taxon>Porifera</taxon>
        <taxon>Demospongiae</taxon>
        <taxon>Heteroscleromorpha</taxon>
        <taxon>Haplosclerida</taxon>
        <taxon>Niphatidae</taxon>
        <taxon>Amphimedon</taxon>
    </lineage>
</organism>
<dbReference type="InParanoid" id="A0A1X7UAV2"/>
<dbReference type="AlphaFoldDB" id="A0A1X7UAV2"/>
<accession>A0A1X7UAV2</accession>
<reference evidence="1" key="1">
    <citation type="submission" date="2017-05" db="UniProtKB">
        <authorList>
            <consortium name="EnsemblMetazoa"/>
        </authorList>
    </citation>
    <scope>IDENTIFICATION</scope>
</reference>